<dbReference type="AlphaFoldDB" id="A0AA97H160"/>
<sequence length="137" mass="15195">MSQSSLDKDLMFQKIMPSSRSEENAVQEEKPVAAGDLRSRIFGQTAQGSAPMGGIHVVNLMEEVVIQHLDATIEKFNCCRCDRCRSDIVALTLNELTPKYVVCAPENVQELVEQVPLKDVLASLVHAVITVRSHPRH</sequence>
<accession>A0AA97H160</accession>
<organism evidence="1 2">
    <name type="scientific">Caproicibacterium argilliputei</name>
    <dbReference type="NCBI Taxonomy" id="3030016"/>
    <lineage>
        <taxon>Bacteria</taxon>
        <taxon>Bacillati</taxon>
        <taxon>Bacillota</taxon>
        <taxon>Clostridia</taxon>
        <taxon>Eubacteriales</taxon>
        <taxon>Oscillospiraceae</taxon>
        <taxon>Caproicibacterium</taxon>
    </lineage>
</organism>
<keyword evidence="2" id="KW-1185">Reference proteome</keyword>
<reference evidence="2" key="2">
    <citation type="submission" date="2024-06" db="EMBL/GenBank/DDBJ databases">
        <title>Caproicibacterium argilliputei sp. nov, a novel caproic acid producing anaerobic bacterium isolated from pit mud.</title>
        <authorList>
            <person name="Zeng C."/>
        </authorList>
    </citation>
    <scope>NUCLEOTIDE SEQUENCE [LARGE SCALE GENOMIC DNA]</scope>
    <source>
        <strain evidence="2">ZCY20-5</strain>
    </source>
</reference>
<dbReference type="KEGG" id="carl:PXC00_08555"/>
<reference evidence="1 2" key="1">
    <citation type="submission" date="2024-06" db="EMBL/GenBank/DDBJ databases">
        <title>Caproicibacterium argilliputei sp. nov, a novel caproic acid producing anaerobic bacterium isolated from pit mud.</title>
        <authorList>
            <person name="Xia S."/>
        </authorList>
    </citation>
    <scope>NUCLEOTIDE SEQUENCE [LARGE SCALE GENOMIC DNA]</scope>
    <source>
        <strain evidence="1 2">ZCY20-5</strain>
    </source>
</reference>
<dbReference type="Proteomes" id="UP001300604">
    <property type="component" value="Chromosome"/>
</dbReference>
<reference evidence="2" key="3">
    <citation type="submission" date="2024-06" db="EMBL/GenBank/DDBJ databases">
        <authorList>
            <person name="Zeng C."/>
        </authorList>
    </citation>
    <scope>NUCLEOTIDE SEQUENCE [LARGE SCALE GENOMIC DNA]</scope>
    <source>
        <strain evidence="2">ZCY20-5</strain>
    </source>
</reference>
<dbReference type="Pfam" id="PF10719">
    <property type="entry name" value="ComFB"/>
    <property type="match status" value="1"/>
</dbReference>
<evidence type="ECO:0000313" key="2">
    <source>
        <dbReference type="Proteomes" id="UP001300604"/>
    </source>
</evidence>
<evidence type="ECO:0000313" key="1">
    <source>
        <dbReference type="EMBL" id="WOC31275.1"/>
    </source>
</evidence>
<gene>
    <name evidence="1" type="ORF">PXC00_08555</name>
</gene>
<dbReference type="EMBL" id="CP135996">
    <property type="protein sequence ID" value="WOC31275.1"/>
    <property type="molecule type" value="Genomic_DNA"/>
</dbReference>
<name>A0AA97H160_9FIRM</name>
<dbReference type="RefSeq" id="WP_275843918.1">
    <property type="nucleotide sequence ID" value="NZ_CP135996.1"/>
</dbReference>
<protein>
    <submittedName>
        <fullName evidence="1">Late competence development ComFB family protein</fullName>
    </submittedName>
</protein>
<proteinExistence type="predicted"/>
<dbReference type="InterPro" id="IPR019657">
    <property type="entry name" value="ComFB"/>
</dbReference>